<dbReference type="EMBL" id="JAKFHA010000003">
    <property type="protein sequence ID" value="MCF2527138.1"/>
    <property type="molecule type" value="Genomic_DNA"/>
</dbReference>
<feature type="transmembrane region" description="Helical" evidence="8">
    <location>
        <begin position="217"/>
        <end position="238"/>
    </location>
</feature>
<proteinExistence type="inferred from homology"/>
<feature type="transmembrane region" description="Helical" evidence="8">
    <location>
        <begin position="43"/>
        <end position="61"/>
    </location>
</feature>
<evidence type="ECO:0000313" key="10">
    <source>
        <dbReference type="Proteomes" id="UP001165378"/>
    </source>
</evidence>
<evidence type="ECO:0000256" key="3">
    <source>
        <dbReference type="ARBA" id="ARBA00022448"/>
    </source>
</evidence>
<keyword evidence="4 8" id="KW-1003">Cell membrane</keyword>
<feature type="transmembrane region" description="Helical" evidence="8">
    <location>
        <begin position="192"/>
        <end position="211"/>
    </location>
</feature>
<dbReference type="InterPro" id="IPR052017">
    <property type="entry name" value="TSUP"/>
</dbReference>
<accession>A0AA41PWC6</accession>
<keyword evidence="6 8" id="KW-1133">Transmembrane helix</keyword>
<comment type="subcellular location">
    <subcellularLocation>
        <location evidence="1 8">Cell membrane</location>
        <topology evidence="1 8">Multi-pass membrane protein</topology>
    </subcellularLocation>
</comment>
<dbReference type="AlphaFoldDB" id="A0AA41PWC6"/>
<evidence type="ECO:0000256" key="1">
    <source>
        <dbReference type="ARBA" id="ARBA00004651"/>
    </source>
</evidence>
<keyword evidence="7 8" id="KW-0472">Membrane</keyword>
<dbReference type="Pfam" id="PF01925">
    <property type="entry name" value="TauE"/>
    <property type="match status" value="1"/>
</dbReference>
<evidence type="ECO:0000256" key="5">
    <source>
        <dbReference type="ARBA" id="ARBA00022692"/>
    </source>
</evidence>
<keyword evidence="5 8" id="KW-0812">Transmembrane</keyword>
<dbReference type="Proteomes" id="UP001165378">
    <property type="component" value="Unassembled WGS sequence"/>
</dbReference>
<protein>
    <recommendedName>
        <fullName evidence="8">Probable membrane transporter protein</fullName>
    </recommendedName>
</protein>
<evidence type="ECO:0000256" key="4">
    <source>
        <dbReference type="ARBA" id="ARBA00022475"/>
    </source>
</evidence>
<feature type="transmembrane region" description="Helical" evidence="8">
    <location>
        <begin position="73"/>
        <end position="93"/>
    </location>
</feature>
<dbReference type="RefSeq" id="WP_235051283.1">
    <property type="nucleotide sequence ID" value="NZ_JAKFHA010000003.1"/>
</dbReference>
<dbReference type="InterPro" id="IPR002781">
    <property type="entry name" value="TM_pro_TauE-like"/>
</dbReference>
<comment type="caution">
    <text evidence="9">The sequence shown here is derived from an EMBL/GenBank/DDBJ whole genome shotgun (WGS) entry which is preliminary data.</text>
</comment>
<sequence>MTTVPTIAAAAPIVAAAAAVQGCTGAGFGLVCAPLLLLLDPALVPGPVLMVSMVVTAAGAYRERAALAPRDLGWAAVASVPGTVVGLWALGVLAPRPTALIVAGTVAAAVIAAWCGLRIPATRTTLTAAGGLSGFLGTVVGTAGPPVSLVYRPTDTARLRATLSAYFTVTSLVAVVLLAGTGKLSASQLGSALSLLPAALAGLAASLPLAARLTHGTVANAVLAIAFASALTVGTQACL</sequence>
<evidence type="ECO:0000256" key="6">
    <source>
        <dbReference type="ARBA" id="ARBA00022989"/>
    </source>
</evidence>
<evidence type="ECO:0000256" key="7">
    <source>
        <dbReference type="ARBA" id="ARBA00023136"/>
    </source>
</evidence>
<evidence type="ECO:0000256" key="8">
    <source>
        <dbReference type="RuleBase" id="RU363041"/>
    </source>
</evidence>
<keyword evidence="10" id="KW-1185">Reference proteome</keyword>
<evidence type="ECO:0000313" key="9">
    <source>
        <dbReference type="EMBL" id="MCF2527138.1"/>
    </source>
</evidence>
<evidence type="ECO:0000256" key="2">
    <source>
        <dbReference type="ARBA" id="ARBA00009142"/>
    </source>
</evidence>
<organism evidence="9 10">
    <name type="scientific">Yinghuangia soli</name>
    <dbReference type="NCBI Taxonomy" id="2908204"/>
    <lineage>
        <taxon>Bacteria</taxon>
        <taxon>Bacillati</taxon>
        <taxon>Actinomycetota</taxon>
        <taxon>Actinomycetes</taxon>
        <taxon>Kitasatosporales</taxon>
        <taxon>Streptomycetaceae</taxon>
        <taxon>Yinghuangia</taxon>
    </lineage>
</organism>
<dbReference type="PANTHER" id="PTHR30269">
    <property type="entry name" value="TRANSMEMBRANE PROTEIN YFCA"/>
    <property type="match status" value="1"/>
</dbReference>
<dbReference type="GO" id="GO:0005886">
    <property type="term" value="C:plasma membrane"/>
    <property type="evidence" value="ECO:0007669"/>
    <property type="project" value="UniProtKB-SubCell"/>
</dbReference>
<name>A0AA41PWC6_9ACTN</name>
<keyword evidence="3" id="KW-0813">Transport</keyword>
<feature type="transmembrane region" description="Helical" evidence="8">
    <location>
        <begin position="163"/>
        <end position="180"/>
    </location>
</feature>
<comment type="similarity">
    <text evidence="2 8">Belongs to the 4-toluene sulfonate uptake permease (TSUP) (TC 2.A.102) family.</text>
</comment>
<dbReference type="PANTHER" id="PTHR30269:SF37">
    <property type="entry name" value="MEMBRANE TRANSPORTER PROTEIN"/>
    <property type="match status" value="1"/>
</dbReference>
<feature type="transmembrane region" description="Helical" evidence="8">
    <location>
        <begin position="99"/>
        <end position="117"/>
    </location>
</feature>
<feature type="transmembrane region" description="Helical" evidence="8">
    <location>
        <begin position="129"/>
        <end position="151"/>
    </location>
</feature>
<gene>
    <name evidence="9" type="ORF">LZ495_07895</name>
</gene>
<reference evidence="9" key="1">
    <citation type="submission" date="2022-01" db="EMBL/GenBank/DDBJ databases">
        <title>Genome-Based Taxonomic Classification of the Phylum Actinobacteria.</title>
        <authorList>
            <person name="Gao Y."/>
        </authorList>
    </citation>
    <scope>NUCLEOTIDE SEQUENCE</scope>
    <source>
        <strain evidence="9">KLBMP 8922</strain>
    </source>
</reference>